<protein>
    <submittedName>
        <fullName evidence="1">Uncharacterized protein</fullName>
    </submittedName>
</protein>
<name>A0A8J8MRI2_9RHOB</name>
<dbReference type="AlphaFoldDB" id="A0A8J8MRI2"/>
<reference evidence="1" key="1">
    <citation type="submission" date="2020-01" db="EMBL/GenBank/DDBJ databases">
        <authorList>
            <person name="Yang Y."/>
            <person name="Kwon Y.M."/>
        </authorList>
    </citation>
    <scope>NUCLEOTIDE SEQUENCE</scope>
    <source>
        <strain evidence="1">PG104</strain>
    </source>
</reference>
<keyword evidence="2" id="KW-1185">Reference proteome</keyword>
<dbReference type="KEGG" id="fap:GR316_01400"/>
<gene>
    <name evidence="1" type="ORF">GR316_01400</name>
</gene>
<proteinExistence type="predicted"/>
<dbReference type="Proteomes" id="UP000679284">
    <property type="component" value="Chromosome"/>
</dbReference>
<dbReference type="RefSeq" id="WP_211784296.1">
    <property type="nucleotide sequence ID" value="NZ_CP047289.1"/>
</dbReference>
<evidence type="ECO:0000313" key="2">
    <source>
        <dbReference type="Proteomes" id="UP000679284"/>
    </source>
</evidence>
<organism evidence="1 2">
    <name type="scientific">Falsirhodobacter algicola</name>
    <dbReference type="NCBI Taxonomy" id="2692330"/>
    <lineage>
        <taxon>Bacteria</taxon>
        <taxon>Pseudomonadati</taxon>
        <taxon>Pseudomonadota</taxon>
        <taxon>Alphaproteobacteria</taxon>
        <taxon>Rhodobacterales</taxon>
        <taxon>Paracoccaceae</taxon>
        <taxon>Falsirhodobacter</taxon>
    </lineage>
</organism>
<accession>A0A8J8MRI2</accession>
<dbReference type="EMBL" id="CP047289">
    <property type="protein sequence ID" value="QUS35046.1"/>
    <property type="molecule type" value="Genomic_DNA"/>
</dbReference>
<evidence type="ECO:0000313" key="1">
    <source>
        <dbReference type="EMBL" id="QUS35046.1"/>
    </source>
</evidence>
<sequence length="292" mass="32039">MGTLDDTIFLIRGQQMDVVARHTAAALEAAGARRIVAVMDERAGPADTAPYPKVSIGADTPAALGLPILPEHWGWFCGDICYYAARQVYPDAAYYCLIESDVAMPGQSASAFLKGLDGVDADLLAVDLGPKDEPQRFSRQLTRLHLDPTWGCILPVTRASAAAVKVMHKLRRVSSRRGFQRLNDEGVLCGAAQHPDLSFLSLDEIMPDVFGHEDFNTNPPHLAEAILPRVRTSQAIHPVVTLVNVLERIAKGNKNYFPYRLRKILEEASPDQQEAIASALRDVDAKRESETD</sequence>